<reference evidence="2" key="1">
    <citation type="journal article" date="2022" name="Mol. Ecol. Resour.">
        <title>The genomes of chicory, endive, great burdock and yacon provide insights into Asteraceae palaeo-polyploidization history and plant inulin production.</title>
        <authorList>
            <person name="Fan W."/>
            <person name="Wang S."/>
            <person name="Wang H."/>
            <person name="Wang A."/>
            <person name="Jiang F."/>
            <person name="Liu H."/>
            <person name="Zhao H."/>
            <person name="Xu D."/>
            <person name="Zhang Y."/>
        </authorList>
    </citation>
    <scope>NUCLEOTIDE SEQUENCE [LARGE SCALE GENOMIC DNA]</scope>
    <source>
        <strain evidence="2">cv. Niubang</strain>
    </source>
</reference>
<comment type="caution">
    <text evidence="1">The sequence shown here is derived from an EMBL/GenBank/DDBJ whole genome shotgun (WGS) entry which is preliminary data.</text>
</comment>
<reference evidence="1 2" key="2">
    <citation type="journal article" date="2022" name="Mol. Ecol. Resour.">
        <title>The genomes of chicory, endive, great burdock and yacon provide insights into Asteraceae paleo-polyploidization history and plant inulin production.</title>
        <authorList>
            <person name="Fan W."/>
            <person name="Wang S."/>
            <person name="Wang H."/>
            <person name="Wang A."/>
            <person name="Jiang F."/>
            <person name="Liu H."/>
            <person name="Zhao H."/>
            <person name="Xu D."/>
            <person name="Zhang Y."/>
        </authorList>
    </citation>
    <scope>NUCLEOTIDE SEQUENCE [LARGE SCALE GENOMIC DNA]</scope>
    <source>
        <strain evidence="2">cv. Niubang</strain>
    </source>
</reference>
<keyword evidence="2" id="KW-1185">Reference proteome</keyword>
<accession>A0ACB8XIQ9</accession>
<evidence type="ECO:0000313" key="1">
    <source>
        <dbReference type="EMBL" id="KAI3665470.1"/>
    </source>
</evidence>
<proteinExistence type="predicted"/>
<protein>
    <submittedName>
        <fullName evidence="1">Uncharacterized protein</fullName>
    </submittedName>
</protein>
<organism evidence="1 2">
    <name type="scientific">Arctium lappa</name>
    <name type="common">Greater burdock</name>
    <name type="synonym">Lappa major</name>
    <dbReference type="NCBI Taxonomy" id="4217"/>
    <lineage>
        <taxon>Eukaryota</taxon>
        <taxon>Viridiplantae</taxon>
        <taxon>Streptophyta</taxon>
        <taxon>Embryophyta</taxon>
        <taxon>Tracheophyta</taxon>
        <taxon>Spermatophyta</taxon>
        <taxon>Magnoliopsida</taxon>
        <taxon>eudicotyledons</taxon>
        <taxon>Gunneridae</taxon>
        <taxon>Pentapetalae</taxon>
        <taxon>asterids</taxon>
        <taxon>campanulids</taxon>
        <taxon>Asterales</taxon>
        <taxon>Asteraceae</taxon>
        <taxon>Carduoideae</taxon>
        <taxon>Cardueae</taxon>
        <taxon>Arctiinae</taxon>
        <taxon>Arctium</taxon>
    </lineage>
</organism>
<dbReference type="EMBL" id="CM042064">
    <property type="protein sequence ID" value="KAI3665470.1"/>
    <property type="molecule type" value="Genomic_DNA"/>
</dbReference>
<sequence>MSLSNKNAENTPDQVVTNPIATKFCERKRSEEGGFIGNAKEYMKSFIHAPLNEHKACFKATWHKMIGRLQEGKCEAWKGGNRNDVLENYKTLIFLFKCN</sequence>
<dbReference type="Proteomes" id="UP001055879">
    <property type="component" value="Linkage Group LG18"/>
</dbReference>
<evidence type="ECO:0000313" key="2">
    <source>
        <dbReference type="Proteomes" id="UP001055879"/>
    </source>
</evidence>
<gene>
    <name evidence="1" type="ORF">L6452_44097</name>
</gene>
<name>A0ACB8XIQ9_ARCLA</name>